<evidence type="ECO:0008006" key="4">
    <source>
        <dbReference type="Google" id="ProtNLM"/>
    </source>
</evidence>
<dbReference type="KEGG" id="bic:LMTR13_19655"/>
<protein>
    <recommendedName>
        <fullName evidence="4">TonB C-terminal domain-containing protein</fullName>
    </recommendedName>
</protein>
<dbReference type="Gene3D" id="3.30.1150.10">
    <property type="match status" value="1"/>
</dbReference>
<sequence>MTAGRSKPFVWFTAVLVWLASGAHAQAQPQQLDTIKDVFAKLHSCWQPPPYSRANPMDITVVVSFNREGAILGQPRITYESERASDNDRIAYRTAVMEALQRCTPLPFTEGLGGAVAGRPFAVLFRTRKRPPKPEEKRAWLIQKIL</sequence>
<keyword evidence="1" id="KW-0732">Signal</keyword>
<evidence type="ECO:0000256" key="1">
    <source>
        <dbReference type="SAM" id="SignalP"/>
    </source>
</evidence>
<feature type="signal peptide" evidence="1">
    <location>
        <begin position="1"/>
        <end position="25"/>
    </location>
</feature>
<dbReference type="Proteomes" id="UP000092839">
    <property type="component" value="Chromosome"/>
</dbReference>
<evidence type="ECO:0000313" key="3">
    <source>
        <dbReference type="Proteomes" id="UP000092839"/>
    </source>
</evidence>
<dbReference type="EMBL" id="CP016428">
    <property type="protein sequence ID" value="ANW05704.1"/>
    <property type="molecule type" value="Genomic_DNA"/>
</dbReference>
<evidence type="ECO:0000313" key="2">
    <source>
        <dbReference type="EMBL" id="ANW05704.1"/>
    </source>
</evidence>
<accession>A0A1B1USH7</accession>
<gene>
    <name evidence="2" type="ORF">LMTR13_19655</name>
</gene>
<dbReference type="STRING" id="1274631.LMTR13_19655"/>
<feature type="chain" id="PRO_5008530860" description="TonB C-terminal domain-containing protein" evidence="1">
    <location>
        <begin position="26"/>
        <end position="146"/>
    </location>
</feature>
<dbReference type="OrthoDB" id="7997311at2"/>
<proteinExistence type="predicted"/>
<reference evidence="2 3" key="1">
    <citation type="submission" date="2016-07" db="EMBL/GenBank/DDBJ databases">
        <title>Complete genome sequence of Bradyrhizobium icense LMTR 13T, a potential inoculant strain isolated from lima bean (Phaseolus lunatus) in Peru.</title>
        <authorList>
            <person name="Ormeno-Orrillo E."/>
            <person name="Duran D."/>
            <person name="Rogel M.A."/>
            <person name="Rey L."/>
            <person name="Imperial J."/>
            <person name="Ruiz-Argueso T."/>
            <person name="Martinez-Romero E."/>
        </authorList>
    </citation>
    <scope>NUCLEOTIDE SEQUENCE [LARGE SCALE GENOMIC DNA]</scope>
    <source>
        <strain evidence="2 3">LMTR 13</strain>
    </source>
</reference>
<dbReference type="AlphaFoldDB" id="A0A1B1USH7"/>
<name>A0A1B1USH7_9BRAD</name>
<dbReference type="RefSeq" id="WP_065732823.1">
    <property type="nucleotide sequence ID" value="NZ_CP016428.1"/>
</dbReference>
<keyword evidence="3" id="KW-1185">Reference proteome</keyword>
<organism evidence="2 3">
    <name type="scientific">Bradyrhizobium icense</name>
    <dbReference type="NCBI Taxonomy" id="1274631"/>
    <lineage>
        <taxon>Bacteria</taxon>
        <taxon>Pseudomonadati</taxon>
        <taxon>Pseudomonadota</taxon>
        <taxon>Alphaproteobacteria</taxon>
        <taxon>Hyphomicrobiales</taxon>
        <taxon>Nitrobacteraceae</taxon>
        <taxon>Bradyrhizobium</taxon>
    </lineage>
</organism>